<dbReference type="AlphaFoldDB" id="A0A644ZAS7"/>
<organism evidence="2">
    <name type="scientific">bioreactor metagenome</name>
    <dbReference type="NCBI Taxonomy" id="1076179"/>
    <lineage>
        <taxon>unclassified sequences</taxon>
        <taxon>metagenomes</taxon>
        <taxon>ecological metagenomes</taxon>
    </lineage>
</organism>
<proteinExistence type="predicted"/>
<name>A0A644ZAS7_9ZZZZ</name>
<reference evidence="2" key="1">
    <citation type="submission" date="2019-08" db="EMBL/GenBank/DDBJ databases">
        <authorList>
            <person name="Kucharzyk K."/>
            <person name="Murdoch R.W."/>
            <person name="Higgins S."/>
            <person name="Loffler F."/>
        </authorList>
    </citation>
    <scope>NUCLEOTIDE SEQUENCE</scope>
</reference>
<evidence type="ECO:0000256" key="1">
    <source>
        <dbReference type="SAM" id="MobiDB-lite"/>
    </source>
</evidence>
<evidence type="ECO:0000313" key="2">
    <source>
        <dbReference type="EMBL" id="MPM36991.1"/>
    </source>
</evidence>
<accession>A0A644ZAS7</accession>
<gene>
    <name evidence="2" type="ORF">SDC9_83595</name>
</gene>
<sequence>MVNRLQCLTEEIVAAFVASLLAEVDAPQQQITGPLALQARFLRNLKATDDIFRRSLIGFDVIGDPLAQRPQQQLRVLRGTGRQSPKQVVRDGQPLLILPGVNHRPGLGAQKQPFRPRQRPSLLRRQLAAQPLQLLLQPLYLVLHRLPCPRQGCGRVHRRQRRNIAALPRSPVKSLDLAAKGLQSVSSRPVMGRHPRKPGRIPLPQGFPQTLRDFHVQGLTLKIGLSLIQRLPHMGMKKFQIALSVHKPLSNEGVLLQFHGEGVKLRRLIAGDLGEQAAGGLVLKQGQDVGKVQRLGT</sequence>
<dbReference type="EMBL" id="VSSQ01007793">
    <property type="protein sequence ID" value="MPM36991.1"/>
    <property type="molecule type" value="Genomic_DNA"/>
</dbReference>
<feature type="region of interest" description="Disordered" evidence="1">
    <location>
        <begin position="187"/>
        <end position="206"/>
    </location>
</feature>
<comment type="caution">
    <text evidence="2">The sequence shown here is derived from an EMBL/GenBank/DDBJ whole genome shotgun (WGS) entry which is preliminary data.</text>
</comment>
<protein>
    <submittedName>
        <fullName evidence="2">Uncharacterized protein</fullName>
    </submittedName>
</protein>